<sequence>MCSARQIGRVRHSGQGFRVDRLGAANVWRKIAQRENRMKQITEIAASLLVMTSVAGCAGQSAVLPETGITHDADHPPALVEMNFQSHGKRLNGLVYVADGPGPHPTVLLLHGFPGNEKNLDLAQDLRANGFNVLFFHYRGAWGSEGDFSFTHVIEDVASAADHVRTNADTYRSDPGNIILIGHSMGGFAALAAGAKDETIACAAGLAPANFAVVADAISASAEMKAGFSAYGDTLQMLAGTSGDALVRELIENRDAFDIAAIAPEFAGRNVLIIAADEDEAVPLETVVQPLMEAYTQSPDVNATTLTLSGDHSFSWSREEMIASVLDWVEVCR</sequence>
<comment type="similarity">
    <text evidence="2">Belongs to the AB hydrolase superfamily. FUS2 hydrolase family.</text>
</comment>
<dbReference type="GO" id="GO:0052689">
    <property type="term" value="F:carboxylic ester hydrolase activity"/>
    <property type="evidence" value="ECO:0007669"/>
    <property type="project" value="UniProtKB-ARBA"/>
</dbReference>
<keyword evidence="1 4" id="KW-0378">Hydrolase</keyword>
<comment type="caution">
    <text evidence="4">The sequence shown here is derived from an EMBL/GenBank/DDBJ whole genome shotgun (WGS) entry which is preliminary data.</text>
</comment>
<feature type="domain" description="AB hydrolase-1" evidence="3">
    <location>
        <begin position="107"/>
        <end position="318"/>
    </location>
</feature>
<gene>
    <name evidence="4" type="ORF">DD728_02610</name>
</gene>
<evidence type="ECO:0000313" key="4">
    <source>
        <dbReference type="EMBL" id="HBQ47769.1"/>
    </source>
</evidence>
<evidence type="ECO:0000256" key="2">
    <source>
        <dbReference type="ARBA" id="ARBA00038115"/>
    </source>
</evidence>
<dbReference type="PANTHER" id="PTHR22946">
    <property type="entry name" value="DIENELACTONE HYDROLASE DOMAIN-CONTAINING PROTEIN-RELATED"/>
    <property type="match status" value="1"/>
</dbReference>
<name>A0A356W2D1_9PROT</name>
<dbReference type="InterPro" id="IPR029058">
    <property type="entry name" value="AB_hydrolase_fold"/>
</dbReference>
<evidence type="ECO:0000259" key="3">
    <source>
        <dbReference type="Pfam" id="PF12697"/>
    </source>
</evidence>
<dbReference type="Proteomes" id="UP000263957">
    <property type="component" value="Unassembled WGS sequence"/>
</dbReference>
<dbReference type="EMBL" id="DOGS01000059">
    <property type="protein sequence ID" value="HBQ47769.1"/>
    <property type="molecule type" value="Genomic_DNA"/>
</dbReference>
<organism evidence="4 5">
    <name type="scientific">Hyphomonas atlantica</name>
    <dbReference type="NCBI Taxonomy" id="1280948"/>
    <lineage>
        <taxon>Bacteria</taxon>
        <taxon>Pseudomonadati</taxon>
        <taxon>Pseudomonadota</taxon>
        <taxon>Alphaproteobacteria</taxon>
        <taxon>Hyphomonadales</taxon>
        <taxon>Hyphomonadaceae</taxon>
        <taxon>Hyphomonas</taxon>
    </lineage>
</organism>
<dbReference type="Pfam" id="PF12697">
    <property type="entry name" value="Abhydrolase_6"/>
    <property type="match status" value="1"/>
</dbReference>
<dbReference type="SUPFAM" id="SSF53474">
    <property type="entry name" value="alpha/beta-Hydrolases"/>
    <property type="match status" value="1"/>
</dbReference>
<dbReference type="InterPro" id="IPR050261">
    <property type="entry name" value="FrsA_esterase"/>
</dbReference>
<accession>A0A356W2D1</accession>
<dbReference type="Gene3D" id="3.40.50.1820">
    <property type="entry name" value="alpha/beta hydrolase"/>
    <property type="match status" value="1"/>
</dbReference>
<dbReference type="AlphaFoldDB" id="A0A356W2D1"/>
<reference evidence="4 5" key="1">
    <citation type="journal article" date="2018" name="Nat. Biotechnol.">
        <title>A standardized bacterial taxonomy based on genome phylogeny substantially revises the tree of life.</title>
        <authorList>
            <person name="Parks D.H."/>
            <person name="Chuvochina M."/>
            <person name="Waite D.W."/>
            <person name="Rinke C."/>
            <person name="Skarshewski A."/>
            <person name="Chaumeil P.A."/>
            <person name="Hugenholtz P."/>
        </authorList>
    </citation>
    <scope>NUCLEOTIDE SEQUENCE [LARGE SCALE GENOMIC DNA]</scope>
    <source>
        <strain evidence="4">UBA10378</strain>
    </source>
</reference>
<protein>
    <submittedName>
        <fullName evidence="4">Alpha/beta hydrolase</fullName>
    </submittedName>
</protein>
<proteinExistence type="inferred from homology"/>
<dbReference type="InterPro" id="IPR000073">
    <property type="entry name" value="AB_hydrolase_1"/>
</dbReference>
<evidence type="ECO:0000313" key="5">
    <source>
        <dbReference type="Proteomes" id="UP000263957"/>
    </source>
</evidence>
<evidence type="ECO:0000256" key="1">
    <source>
        <dbReference type="ARBA" id="ARBA00022801"/>
    </source>
</evidence>
<dbReference type="PANTHER" id="PTHR22946:SF9">
    <property type="entry name" value="POLYKETIDE TRANSFERASE AF380"/>
    <property type="match status" value="1"/>
</dbReference>